<dbReference type="AlphaFoldDB" id="W7JL97"/>
<dbReference type="Proteomes" id="UP000030673">
    <property type="component" value="Unassembled WGS sequence"/>
</dbReference>
<evidence type="ECO:0000256" key="1">
    <source>
        <dbReference type="SAM" id="MobiDB-lite"/>
    </source>
</evidence>
<keyword evidence="3" id="KW-1185">Reference proteome</keyword>
<sequence>MDNDEKEKENDDEEDNDNNNNNSYSYIILPKKQKLHIEAFFNNIIVKSCKNSLKWKGKMFKKRSLIEMTLKVPAKIKYIEDEPLNFFRSGYEVILTCKNCEEILFNSCVQVYCTKTKTENDDKKNKKQTNTGATTPSFTTMASAASFAPLPEYNYQQLYPLNSNWSLSDYFSCDTHTYIKYSLVFLLMIFISIY</sequence>
<organism evidence="2 3">
    <name type="scientific">Plasmodium falciparum (isolate NF54)</name>
    <dbReference type="NCBI Taxonomy" id="5843"/>
    <lineage>
        <taxon>Eukaryota</taxon>
        <taxon>Sar</taxon>
        <taxon>Alveolata</taxon>
        <taxon>Apicomplexa</taxon>
        <taxon>Aconoidasida</taxon>
        <taxon>Haemosporida</taxon>
        <taxon>Plasmodiidae</taxon>
        <taxon>Plasmodium</taxon>
        <taxon>Plasmodium (Laverania)</taxon>
    </lineage>
</organism>
<accession>W7JL97</accession>
<name>W7JL97_PLAFO</name>
<dbReference type="EMBL" id="KE123882">
    <property type="protein sequence ID" value="EWC85668.1"/>
    <property type="molecule type" value="Genomic_DNA"/>
</dbReference>
<gene>
    <name evidence="2" type="ORF">PFNF54_05335</name>
</gene>
<proteinExistence type="predicted"/>
<feature type="region of interest" description="Disordered" evidence="1">
    <location>
        <begin position="1"/>
        <end position="22"/>
    </location>
</feature>
<evidence type="ECO:0000313" key="3">
    <source>
        <dbReference type="Proteomes" id="UP000030673"/>
    </source>
</evidence>
<protein>
    <submittedName>
        <fullName evidence="2">Uncharacterized protein</fullName>
    </submittedName>
</protein>
<evidence type="ECO:0000313" key="2">
    <source>
        <dbReference type="EMBL" id="EWC85668.1"/>
    </source>
</evidence>
<dbReference type="OMA" id="KHTCEAA"/>
<reference evidence="2 3" key="1">
    <citation type="submission" date="2013-02" db="EMBL/GenBank/DDBJ databases">
        <title>The Genome Sequence of Plasmodium falciparum NF54.</title>
        <authorList>
            <consortium name="The Broad Institute Genome Sequencing Platform"/>
            <consortium name="The Broad Institute Genome Sequencing Center for Infectious Disease"/>
            <person name="Neafsey D."/>
            <person name="Cheeseman I."/>
            <person name="Volkman S."/>
            <person name="Adams J."/>
            <person name="Walker B."/>
            <person name="Young S.K."/>
            <person name="Zeng Q."/>
            <person name="Gargeya S."/>
            <person name="Fitzgerald M."/>
            <person name="Haas B."/>
            <person name="Abouelleil A."/>
            <person name="Alvarado L."/>
            <person name="Arachchi H.M."/>
            <person name="Berlin A.M."/>
            <person name="Chapman S.B."/>
            <person name="Dewar J."/>
            <person name="Goldberg J."/>
            <person name="Griggs A."/>
            <person name="Gujja S."/>
            <person name="Hansen M."/>
            <person name="Howarth C."/>
            <person name="Imamovic A."/>
            <person name="Larimer J."/>
            <person name="McCowan C."/>
            <person name="Murphy C."/>
            <person name="Neiman D."/>
            <person name="Pearson M."/>
            <person name="Priest M."/>
            <person name="Roberts A."/>
            <person name="Saif S."/>
            <person name="Shea T."/>
            <person name="Sisk P."/>
            <person name="Sykes S."/>
            <person name="Wortman J."/>
            <person name="Nusbaum C."/>
            <person name="Birren B."/>
        </authorList>
    </citation>
    <scope>NUCLEOTIDE SEQUENCE [LARGE SCALE GENOMIC DNA]</scope>
    <source>
        <strain evidence="2 3">NF54</strain>
    </source>
</reference>